<keyword evidence="2" id="KW-1185">Reference proteome</keyword>
<dbReference type="Pfam" id="PF20174">
    <property type="entry name" value="DUF6540"/>
    <property type="match status" value="1"/>
</dbReference>
<name>A0A2G8RVI8_9APHY</name>
<accession>A0A2G8RVI8</accession>
<comment type="caution">
    <text evidence="1">The sequence shown here is derived from an EMBL/GenBank/DDBJ whole genome shotgun (WGS) entry which is preliminary data.</text>
</comment>
<dbReference type="AlphaFoldDB" id="A0A2G8RVI8"/>
<dbReference type="OrthoDB" id="3175502at2759"/>
<sequence length="184" mass="20219">MGQSLRTRLRRLLGAICPTCATTQQAEDEAEDECNANLSIVVVASHRSSTSPATTHWAIAIVTDERSRQCRVFHVSDAHIVGLRALGWTAFAQDETLDRSSRCQGGVRVGLVERDDLRRLEEAICGNQVPPPTSDIWDCEDWTLAVIRHLEDEGFTLATYGLDDGALINHRPVFVSLSLPSAGH</sequence>
<protein>
    <submittedName>
        <fullName evidence="1">Uncharacterized protein</fullName>
    </submittedName>
</protein>
<organism evidence="1 2">
    <name type="scientific">Ganoderma sinense ZZ0214-1</name>
    <dbReference type="NCBI Taxonomy" id="1077348"/>
    <lineage>
        <taxon>Eukaryota</taxon>
        <taxon>Fungi</taxon>
        <taxon>Dikarya</taxon>
        <taxon>Basidiomycota</taxon>
        <taxon>Agaricomycotina</taxon>
        <taxon>Agaricomycetes</taxon>
        <taxon>Polyporales</taxon>
        <taxon>Polyporaceae</taxon>
        <taxon>Ganoderma</taxon>
    </lineage>
</organism>
<gene>
    <name evidence="1" type="ORF">GSI_12418</name>
</gene>
<dbReference type="InterPro" id="IPR046670">
    <property type="entry name" value="DUF6540"/>
</dbReference>
<dbReference type="EMBL" id="AYKW01000051">
    <property type="protein sequence ID" value="PIL25517.1"/>
    <property type="molecule type" value="Genomic_DNA"/>
</dbReference>
<dbReference type="Proteomes" id="UP000230002">
    <property type="component" value="Unassembled WGS sequence"/>
</dbReference>
<evidence type="ECO:0000313" key="1">
    <source>
        <dbReference type="EMBL" id="PIL25517.1"/>
    </source>
</evidence>
<proteinExistence type="predicted"/>
<reference evidence="1 2" key="1">
    <citation type="journal article" date="2015" name="Sci. Rep.">
        <title>Chromosome-level genome map provides insights into diverse defense mechanisms in the medicinal fungus Ganoderma sinense.</title>
        <authorList>
            <person name="Zhu Y."/>
            <person name="Xu J."/>
            <person name="Sun C."/>
            <person name="Zhou S."/>
            <person name="Xu H."/>
            <person name="Nelson D.R."/>
            <person name="Qian J."/>
            <person name="Song J."/>
            <person name="Luo H."/>
            <person name="Xiang L."/>
            <person name="Li Y."/>
            <person name="Xu Z."/>
            <person name="Ji A."/>
            <person name="Wang L."/>
            <person name="Lu S."/>
            <person name="Hayward A."/>
            <person name="Sun W."/>
            <person name="Li X."/>
            <person name="Schwartz D.C."/>
            <person name="Wang Y."/>
            <person name="Chen S."/>
        </authorList>
    </citation>
    <scope>NUCLEOTIDE SEQUENCE [LARGE SCALE GENOMIC DNA]</scope>
    <source>
        <strain evidence="1 2">ZZ0214-1</strain>
    </source>
</reference>
<evidence type="ECO:0000313" key="2">
    <source>
        <dbReference type="Proteomes" id="UP000230002"/>
    </source>
</evidence>